<dbReference type="RefSeq" id="WP_157298698.1">
    <property type="nucleotide sequence ID" value="NZ_BAAAZB010000005.1"/>
</dbReference>
<dbReference type="OrthoDB" id="1159314at2"/>
<dbReference type="EMBL" id="WRXO01000001">
    <property type="protein sequence ID" value="MVT40065.1"/>
    <property type="molecule type" value="Genomic_DNA"/>
</dbReference>
<name>A0A6N8J494_9BACT</name>
<evidence type="ECO:0000313" key="2">
    <source>
        <dbReference type="Proteomes" id="UP000468388"/>
    </source>
</evidence>
<keyword evidence="2" id="KW-1185">Reference proteome</keyword>
<gene>
    <name evidence="1" type="ORF">GO495_05685</name>
</gene>
<dbReference type="Proteomes" id="UP000468388">
    <property type="component" value="Unassembled WGS sequence"/>
</dbReference>
<dbReference type="AlphaFoldDB" id="A0A6N8J494"/>
<sequence>MKNDEVSLESGHIEQATVSVPVAQRLMVELNTTSLETCTVSIPYFDADTVTVNYAGLPGNQPATYKNFVAIWEASMIPWTVPPLSQVQIEQNSQQGTVVINGLTITRNAYIVGYGVGPDITNICCSSIISAGGLLAAPTQVSISLNYLGTTSLSIHYQTLGGYMPQQYNNWIGLWKGYASPYSTDTPVASVTISSNASEGTVGMNNVQLGINSNYTLIYFMGTERTTAAAILNFNTSVPVTGV</sequence>
<accession>A0A6N8J494</accession>
<protein>
    <submittedName>
        <fullName evidence="1">Uncharacterized protein</fullName>
    </submittedName>
</protein>
<proteinExistence type="predicted"/>
<reference evidence="1 2" key="1">
    <citation type="submission" date="2019-12" db="EMBL/GenBank/DDBJ databases">
        <title>The draft genomic sequence of strain Chitinophaga oryziterrae JCM 16595.</title>
        <authorList>
            <person name="Zhang X."/>
        </authorList>
    </citation>
    <scope>NUCLEOTIDE SEQUENCE [LARGE SCALE GENOMIC DNA]</scope>
    <source>
        <strain evidence="1 2">JCM 16595</strain>
    </source>
</reference>
<comment type="caution">
    <text evidence="1">The sequence shown here is derived from an EMBL/GenBank/DDBJ whole genome shotgun (WGS) entry which is preliminary data.</text>
</comment>
<evidence type="ECO:0000313" key="1">
    <source>
        <dbReference type="EMBL" id="MVT40065.1"/>
    </source>
</evidence>
<organism evidence="1 2">
    <name type="scientific">Chitinophaga oryziterrae</name>
    <dbReference type="NCBI Taxonomy" id="1031224"/>
    <lineage>
        <taxon>Bacteria</taxon>
        <taxon>Pseudomonadati</taxon>
        <taxon>Bacteroidota</taxon>
        <taxon>Chitinophagia</taxon>
        <taxon>Chitinophagales</taxon>
        <taxon>Chitinophagaceae</taxon>
        <taxon>Chitinophaga</taxon>
    </lineage>
</organism>